<comment type="caution">
    <text evidence="2">The sequence shown here is derived from an EMBL/GenBank/DDBJ whole genome shotgun (WGS) entry which is preliminary data.</text>
</comment>
<dbReference type="RefSeq" id="WP_379831131.1">
    <property type="nucleotide sequence ID" value="NZ_JBHUHU010000003.1"/>
</dbReference>
<dbReference type="InterPro" id="IPR036249">
    <property type="entry name" value="Thioredoxin-like_sf"/>
</dbReference>
<feature type="domain" description="Thioredoxin" evidence="1">
    <location>
        <begin position="205"/>
        <end position="348"/>
    </location>
</feature>
<sequence length="349" mass="40445">MNYYKTTFLLLLIVDTLLSCQKTKKSSPQDTFELSVTAKNFPDSTKVYLYNRDIDKNIDSAFVINESFKFSGKVELPSLCYLNFYDKQNKPIDPYTYFYLENATILIEGEYSDFINAKVIGSKQNKLLAQYDSITLKSDEDNRWDNQLDFLFSNANNQMTLTNLLYRKKQVTKDSLFLFYEKLDSINSNSQKGQELLAYAKAVDIKPGDKFRDIVGSDLYGVEHRLSDYYGKVILLDFWGTGCVPCRQQNKKEFPKLVDKYDKEDFKLISYSLDTKMKWWKKASLDDKISWLNISDLNGMKSENVHKYAVTAIPNSFLIDKNGVVVKSFVGFYEGENSIEKEIDKLLLN</sequence>
<dbReference type="Proteomes" id="UP001597342">
    <property type="component" value="Unassembled WGS sequence"/>
</dbReference>
<dbReference type="Pfam" id="PF14289">
    <property type="entry name" value="DUF4369"/>
    <property type="match status" value="1"/>
</dbReference>
<gene>
    <name evidence="2" type="ORF">ACFSJE_11565</name>
</gene>
<dbReference type="SUPFAM" id="SSF52833">
    <property type="entry name" value="Thioredoxin-like"/>
    <property type="match status" value="1"/>
</dbReference>
<dbReference type="CDD" id="cd02966">
    <property type="entry name" value="TlpA_like_family"/>
    <property type="match status" value="1"/>
</dbReference>
<dbReference type="InterPro" id="IPR013766">
    <property type="entry name" value="Thioredoxin_domain"/>
</dbReference>
<dbReference type="InterPro" id="IPR050553">
    <property type="entry name" value="Thioredoxin_ResA/DsbE_sf"/>
</dbReference>
<dbReference type="InterPro" id="IPR025380">
    <property type="entry name" value="DUF4369"/>
</dbReference>
<dbReference type="PANTHER" id="PTHR42852:SF13">
    <property type="entry name" value="PROTEIN DIPZ"/>
    <property type="match status" value="1"/>
</dbReference>
<reference evidence="3" key="1">
    <citation type="journal article" date="2019" name="Int. J. Syst. Evol. Microbiol.">
        <title>The Global Catalogue of Microorganisms (GCM) 10K type strain sequencing project: providing services to taxonomists for standard genome sequencing and annotation.</title>
        <authorList>
            <consortium name="The Broad Institute Genomics Platform"/>
            <consortium name="The Broad Institute Genome Sequencing Center for Infectious Disease"/>
            <person name="Wu L."/>
            <person name="Ma J."/>
        </authorList>
    </citation>
    <scope>NUCLEOTIDE SEQUENCE [LARGE SCALE GENOMIC DNA]</scope>
    <source>
        <strain evidence="3">JCM 3389</strain>
    </source>
</reference>
<dbReference type="EMBL" id="JBHUHU010000003">
    <property type="protein sequence ID" value="MFD2100418.1"/>
    <property type="molecule type" value="Genomic_DNA"/>
</dbReference>
<evidence type="ECO:0000259" key="1">
    <source>
        <dbReference type="PROSITE" id="PS51352"/>
    </source>
</evidence>
<evidence type="ECO:0000313" key="2">
    <source>
        <dbReference type="EMBL" id="MFD2100418.1"/>
    </source>
</evidence>
<keyword evidence="3" id="KW-1185">Reference proteome</keyword>
<organism evidence="2 3">
    <name type="scientific">Flagellimonas iocasae</name>
    <dbReference type="NCBI Taxonomy" id="2055905"/>
    <lineage>
        <taxon>Bacteria</taxon>
        <taxon>Pseudomonadati</taxon>
        <taxon>Bacteroidota</taxon>
        <taxon>Flavobacteriia</taxon>
        <taxon>Flavobacteriales</taxon>
        <taxon>Flavobacteriaceae</taxon>
        <taxon>Flagellimonas</taxon>
    </lineage>
</organism>
<protein>
    <submittedName>
        <fullName evidence="2">DUF4369 domain-containing protein</fullName>
    </submittedName>
</protein>
<evidence type="ECO:0000313" key="3">
    <source>
        <dbReference type="Proteomes" id="UP001597342"/>
    </source>
</evidence>
<dbReference type="Pfam" id="PF08534">
    <property type="entry name" value="Redoxin"/>
    <property type="match status" value="1"/>
</dbReference>
<name>A0ABW4Y1I3_9FLAO</name>
<dbReference type="PANTHER" id="PTHR42852">
    <property type="entry name" value="THIOL:DISULFIDE INTERCHANGE PROTEIN DSBE"/>
    <property type="match status" value="1"/>
</dbReference>
<dbReference type="InterPro" id="IPR013740">
    <property type="entry name" value="Redoxin"/>
</dbReference>
<proteinExistence type="predicted"/>
<dbReference type="Gene3D" id="3.40.30.10">
    <property type="entry name" value="Glutaredoxin"/>
    <property type="match status" value="1"/>
</dbReference>
<dbReference type="PROSITE" id="PS51352">
    <property type="entry name" value="THIOREDOXIN_2"/>
    <property type="match status" value="1"/>
</dbReference>
<accession>A0ABW4Y1I3</accession>